<dbReference type="GO" id="GO:0005524">
    <property type="term" value="F:ATP binding"/>
    <property type="evidence" value="ECO:0007669"/>
    <property type="project" value="InterPro"/>
</dbReference>
<evidence type="ECO:0000256" key="1">
    <source>
        <dbReference type="ARBA" id="ARBA00004651"/>
    </source>
</evidence>
<reference evidence="16" key="2">
    <citation type="submission" date="2025-09" db="UniProtKB">
        <authorList>
            <consortium name="Ensembl"/>
        </authorList>
    </citation>
    <scope>IDENTIFICATION</scope>
</reference>
<evidence type="ECO:0000256" key="3">
    <source>
        <dbReference type="ARBA" id="ARBA00022448"/>
    </source>
</evidence>
<keyword evidence="7" id="KW-0406">Ion transport</keyword>
<keyword evidence="11" id="KW-1071">Ligand-gated ion channel</keyword>
<evidence type="ECO:0000256" key="7">
    <source>
        <dbReference type="ARBA" id="ARBA00023065"/>
    </source>
</evidence>
<dbReference type="GO" id="GO:0033198">
    <property type="term" value="P:response to ATP"/>
    <property type="evidence" value="ECO:0007669"/>
    <property type="project" value="InterPro"/>
</dbReference>
<dbReference type="InterPro" id="IPR059116">
    <property type="entry name" value="P2X_receptor"/>
</dbReference>
<keyword evidence="4" id="KW-1003">Cell membrane</keyword>
<dbReference type="InterPro" id="IPR003049">
    <property type="entry name" value="P2X6_purnocptor"/>
</dbReference>
<dbReference type="FunFam" id="2.60.490.10:FF:000001">
    <property type="entry name" value="P2X purinoceptor"/>
    <property type="match status" value="1"/>
</dbReference>
<accession>A0A8D2PZR9</accession>
<comment type="catalytic activity">
    <reaction evidence="13">
        <text>Ca(2+)(in) = Ca(2+)(out)</text>
        <dbReference type="Rhea" id="RHEA:29671"/>
        <dbReference type="ChEBI" id="CHEBI:29108"/>
    </reaction>
</comment>
<protein>
    <recommendedName>
        <fullName evidence="18">P2X purinoceptor</fullName>
    </recommendedName>
</protein>
<keyword evidence="3" id="KW-0813">Transport</keyword>
<dbReference type="PROSITE" id="PS01212">
    <property type="entry name" value="P2X_RECEPTOR"/>
    <property type="match status" value="1"/>
</dbReference>
<keyword evidence="12" id="KW-0407">Ion channel</keyword>
<evidence type="ECO:0000313" key="16">
    <source>
        <dbReference type="Ensembl" id="ENSVKKP00000014068.1"/>
    </source>
</evidence>
<dbReference type="GO" id="GO:0005886">
    <property type="term" value="C:plasma membrane"/>
    <property type="evidence" value="ECO:0007669"/>
    <property type="project" value="UniProtKB-SubCell"/>
</dbReference>
<dbReference type="InterPro" id="IPR027309">
    <property type="entry name" value="P2X_extracellular_dom_sf"/>
</dbReference>
<dbReference type="PRINTS" id="PR01313">
    <property type="entry name" value="P2X6RECEPTOR"/>
</dbReference>
<dbReference type="PANTHER" id="PTHR10125">
    <property type="entry name" value="P2X PURINOCEPTOR"/>
    <property type="match status" value="1"/>
</dbReference>
<dbReference type="InterPro" id="IPR001429">
    <property type="entry name" value="P2X_purnocptor"/>
</dbReference>
<proteinExistence type="inferred from homology"/>
<dbReference type="PANTHER" id="PTHR10125:SF21">
    <property type="entry name" value="P2X PURINOCEPTOR 6"/>
    <property type="match status" value="1"/>
</dbReference>
<evidence type="ECO:0000256" key="15">
    <source>
        <dbReference type="SAM" id="Phobius"/>
    </source>
</evidence>
<dbReference type="GO" id="GO:0098794">
    <property type="term" value="C:postsynapse"/>
    <property type="evidence" value="ECO:0007669"/>
    <property type="project" value="GOC"/>
</dbReference>
<sequence length="478" mass="53026">KGTAALSSDLTEKFAVIRNRKVGVLFRLIQLGILGYILGWVLLAKKGYQERDPDPHTSVITKLKGVSVTHIKELGHQLWDAADYVKPPQGENVFFLVTNFIATPKQVQGLCPEHPSIPSGNCKGDLDCLEGQPVVHGNGIKTGKCVQFNASHGTCEVYGWCPVESKTLPRKPVLAAAENFTLFIKNTVNFTKFNFSRSNTLKTTDDSYFKSCRYDRLASPHCPVFRIRDMVRAAGESFEKMALWGGAIGLRINWDCDLDCPPSACQPWYSFHLLERKFNFRWVNRPHNTKTACSESAPRGSDLVPQSTEGQEGGGWPPGPWPACSVECKTLHLSTLNAILLSPAHFHSLSRSFWIWSTCSSVVATAPVLVSSANLISRLFTPSSMSLMKRLNRIGPRTEPWGTLLVTGRHPDDSPLMVTLRFLSVNHALMHRSVLWCIPKLLSFSTRISWGALSKALLKSRHTTFTASPPSSHLETLS</sequence>
<dbReference type="Proteomes" id="UP000694545">
    <property type="component" value="Unplaced"/>
</dbReference>
<keyword evidence="5 15" id="KW-0812">Transmembrane</keyword>
<evidence type="ECO:0000256" key="13">
    <source>
        <dbReference type="ARBA" id="ARBA00036634"/>
    </source>
</evidence>
<dbReference type="AlphaFoldDB" id="A0A8D2PZR9"/>
<keyword evidence="6 15" id="KW-1133">Transmembrane helix</keyword>
<dbReference type="PRINTS" id="PR01307">
    <property type="entry name" value="P2XRECEPTOR"/>
</dbReference>
<keyword evidence="10" id="KW-0325">Glycoprotein</keyword>
<dbReference type="GO" id="GO:0001614">
    <property type="term" value="F:purinergic nucleotide receptor activity"/>
    <property type="evidence" value="ECO:0007669"/>
    <property type="project" value="InterPro"/>
</dbReference>
<organism evidence="16 17">
    <name type="scientific">Varanus komodoensis</name>
    <name type="common">Komodo dragon</name>
    <dbReference type="NCBI Taxonomy" id="61221"/>
    <lineage>
        <taxon>Eukaryota</taxon>
        <taxon>Metazoa</taxon>
        <taxon>Chordata</taxon>
        <taxon>Craniata</taxon>
        <taxon>Vertebrata</taxon>
        <taxon>Euteleostomi</taxon>
        <taxon>Lepidosauria</taxon>
        <taxon>Squamata</taxon>
        <taxon>Bifurcata</taxon>
        <taxon>Unidentata</taxon>
        <taxon>Episquamata</taxon>
        <taxon>Toxicofera</taxon>
        <taxon>Anguimorpha</taxon>
        <taxon>Paleoanguimorpha</taxon>
        <taxon>Varanoidea</taxon>
        <taxon>Varanidae</taxon>
        <taxon>Varanus</taxon>
    </lineage>
</organism>
<evidence type="ECO:0000256" key="11">
    <source>
        <dbReference type="ARBA" id="ARBA00023286"/>
    </source>
</evidence>
<dbReference type="Ensembl" id="ENSVKKT00000014404.1">
    <property type="protein sequence ID" value="ENSVKKP00000014068.1"/>
    <property type="gene ID" value="ENSVKKG00000009689.1"/>
</dbReference>
<evidence type="ECO:0000256" key="6">
    <source>
        <dbReference type="ARBA" id="ARBA00022989"/>
    </source>
</evidence>
<dbReference type="NCBIfam" id="TIGR00863">
    <property type="entry name" value="P2X"/>
    <property type="match status" value="1"/>
</dbReference>
<evidence type="ECO:0000256" key="10">
    <source>
        <dbReference type="ARBA" id="ARBA00023180"/>
    </source>
</evidence>
<evidence type="ECO:0008006" key="18">
    <source>
        <dbReference type="Google" id="ProtNLM"/>
    </source>
</evidence>
<evidence type="ECO:0000256" key="12">
    <source>
        <dbReference type="ARBA" id="ARBA00023303"/>
    </source>
</evidence>
<name>A0A8D2PZR9_VARKO</name>
<dbReference type="GO" id="GO:0070588">
    <property type="term" value="P:calcium ion transmembrane transport"/>
    <property type="evidence" value="ECO:0007669"/>
    <property type="project" value="TreeGrafter"/>
</dbReference>
<evidence type="ECO:0000256" key="5">
    <source>
        <dbReference type="ARBA" id="ARBA00022692"/>
    </source>
</evidence>
<evidence type="ECO:0000313" key="17">
    <source>
        <dbReference type="Proteomes" id="UP000694545"/>
    </source>
</evidence>
<keyword evidence="9" id="KW-1015">Disulfide bond</keyword>
<evidence type="ECO:0000256" key="2">
    <source>
        <dbReference type="ARBA" id="ARBA00009848"/>
    </source>
</evidence>
<dbReference type="Gene3D" id="2.60.490.10">
    <property type="entry name" value="atp-gated p2x4 ion channel domain"/>
    <property type="match status" value="1"/>
</dbReference>
<feature type="region of interest" description="Disordered" evidence="14">
    <location>
        <begin position="291"/>
        <end position="316"/>
    </location>
</feature>
<comment type="subcellular location">
    <subcellularLocation>
        <location evidence="1">Cell membrane</location>
        <topology evidence="1">Multi-pass membrane protein</topology>
    </subcellularLocation>
</comment>
<evidence type="ECO:0000256" key="14">
    <source>
        <dbReference type="SAM" id="MobiDB-lite"/>
    </source>
</evidence>
<comment type="similarity">
    <text evidence="2">Belongs to the P2X receptor family.</text>
</comment>
<keyword evidence="8 15" id="KW-0472">Membrane</keyword>
<keyword evidence="17" id="KW-1185">Reference proteome</keyword>
<evidence type="ECO:0000256" key="8">
    <source>
        <dbReference type="ARBA" id="ARBA00023136"/>
    </source>
</evidence>
<reference evidence="16" key="1">
    <citation type="submission" date="2025-08" db="UniProtKB">
        <authorList>
            <consortium name="Ensembl"/>
        </authorList>
    </citation>
    <scope>IDENTIFICATION</scope>
</reference>
<evidence type="ECO:0000256" key="9">
    <source>
        <dbReference type="ARBA" id="ARBA00023157"/>
    </source>
</evidence>
<feature type="transmembrane region" description="Helical" evidence="15">
    <location>
        <begin position="24"/>
        <end position="43"/>
    </location>
</feature>
<dbReference type="Pfam" id="PF00864">
    <property type="entry name" value="P2X_receptor"/>
    <property type="match status" value="1"/>
</dbReference>
<dbReference type="InterPro" id="IPR053792">
    <property type="entry name" value="P2X_RECEPTOR_CS"/>
</dbReference>
<evidence type="ECO:0000256" key="4">
    <source>
        <dbReference type="ARBA" id="ARBA00022475"/>
    </source>
</evidence>
<dbReference type="GO" id="GO:0004931">
    <property type="term" value="F:extracellularly ATP-gated monoatomic cation channel activity"/>
    <property type="evidence" value="ECO:0007669"/>
    <property type="project" value="InterPro"/>
</dbReference>